<gene>
    <name evidence="9" type="primary">trpF</name>
    <name evidence="11" type="ORF">PK98_03640</name>
</gene>
<accession>A0A0B2C0R9</accession>
<dbReference type="HAMAP" id="MF_00135">
    <property type="entry name" value="PRAI"/>
    <property type="match status" value="1"/>
</dbReference>
<dbReference type="STRING" id="1572751.PK98_03640"/>
<evidence type="ECO:0000256" key="9">
    <source>
        <dbReference type="HAMAP-Rule" id="MF_00135"/>
    </source>
</evidence>
<dbReference type="UniPathway" id="UPA00035">
    <property type="reaction ID" value="UER00042"/>
</dbReference>
<dbReference type="InterPro" id="IPR044643">
    <property type="entry name" value="TrpF_fam"/>
</dbReference>
<comment type="pathway">
    <text evidence="2 9">Amino-acid biosynthesis; L-tryptophan biosynthesis; L-tryptophan from chorismate: step 3/5.</text>
</comment>
<evidence type="ECO:0000256" key="7">
    <source>
        <dbReference type="ARBA" id="ARBA00023141"/>
    </source>
</evidence>
<comment type="catalytic activity">
    <reaction evidence="1 9">
        <text>N-(5-phospho-beta-D-ribosyl)anthranilate = 1-(2-carboxyphenylamino)-1-deoxy-D-ribulose 5-phosphate</text>
        <dbReference type="Rhea" id="RHEA:21540"/>
        <dbReference type="ChEBI" id="CHEBI:18277"/>
        <dbReference type="ChEBI" id="CHEBI:58613"/>
        <dbReference type="EC" id="5.3.1.24"/>
    </reaction>
</comment>
<dbReference type="InterPro" id="IPR001240">
    <property type="entry name" value="PRAI_dom"/>
</dbReference>
<sequence>MPAPAVKICGLSTPETLAAAVQAGATHVGLVHHPDSPRHLTLDQAAKLRAQVPPHVQTVLLLVNQQPQPTLEAIAAVRPDIVQFHGKETPEWLALLRGHARVGVWKAFGLRDAAALERSRKYQGAADLLLFDAPANRLPGGNGLRLDWTLLAGFRPFMPWGLAGGLNPANVADAIRQTGATLVDVSSGVESEPGVKDAGLIRDFLRATQATVAPA</sequence>
<comment type="caution">
    <text evidence="11">The sequence shown here is derived from an EMBL/GenBank/DDBJ whole genome shotgun (WGS) entry which is preliminary data.</text>
</comment>
<reference evidence="11 12" key="1">
    <citation type="submission" date="2014-11" db="EMBL/GenBank/DDBJ databases">
        <title>Draft genome sequence of Kirrobacter mercurialis.</title>
        <authorList>
            <person name="Coil D.A."/>
            <person name="Eisen J.A."/>
        </authorList>
    </citation>
    <scope>NUCLEOTIDE SEQUENCE [LARGE SCALE GENOMIC DNA]</scope>
    <source>
        <strain evidence="11 12">Coronado</strain>
    </source>
</reference>
<keyword evidence="7 9" id="KW-0057">Aromatic amino acid biosynthesis</keyword>
<dbReference type="EMBL" id="JTDN01000001">
    <property type="protein sequence ID" value="KHL25730.1"/>
    <property type="molecule type" value="Genomic_DNA"/>
</dbReference>
<dbReference type="Proteomes" id="UP000030988">
    <property type="component" value="Unassembled WGS sequence"/>
</dbReference>
<dbReference type="OrthoDB" id="9796196at2"/>
<dbReference type="EC" id="5.3.1.24" evidence="3 9"/>
<dbReference type="CDD" id="cd00405">
    <property type="entry name" value="PRAI"/>
    <property type="match status" value="1"/>
</dbReference>
<evidence type="ECO:0000313" key="12">
    <source>
        <dbReference type="Proteomes" id="UP000030988"/>
    </source>
</evidence>
<dbReference type="InterPro" id="IPR011060">
    <property type="entry name" value="RibuloseP-bd_barrel"/>
</dbReference>
<dbReference type="NCBIfam" id="NF002295">
    <property type="entry name" value="PRK01222.1-1"/>
    <property type="match status" value="1"/>
</dbReference>
<name>A0A0B2C0R9_9SPHN</name>
<keyword evidence="5 9" id="KW-0028">Amino-acid biosynthesis</keyword>
<evidence type="ECO:0000259" key="10">
    <source>
        <dbReference type="Pfam" id="PF00697"/>
    </source>
</evidence>
<evidence type="ECO:0000256" key="2">
    <source>
        <dbReference type="ARBA" id="ARBA00004664"/>
    </source>
</evidence>
<dbReference type="PANTHER" id="PTHR42894:SF1">
    <property type="entry name" value="N-(5'-PHOSPHORIBOSYL)ANTHRANILATE ISOMERASE"/>
    <property type="match status" value="1"/>
</dbReference>
<protein>
    <recommendedName>
        <fullName evidence="4 9">N-(5'-phosphoribosyl)anthranilate isomerase</fullName>
        <shortName evidence="9">PRAI</shortName>
        <ecNumber evidence="3 9">5.3.1.24</ecNumber>
    </recommendedName>
</protein>
<evidence type="ECO:0000256" key="4">
    <source>
        <dbReference type="ARBA" id="ARBA00022272"/>
    </source>
</evidence>
<feature type="domain" description="N-(5'phosphoribosyl) anthranilate isomerase (PRAI)" evidence="10">
    <location>
        <begin position="6"/>
        <end position="205"/>
    </location>
</feature>
<dbReference type="GO" id="GO:0000162">
    <property type="term" value="P:L-tryptophan biosynthetic process"/>
    <property type="evidence" value="ECO:0007669"/>
    <property type="project" value="UniProtKB-UniRule"/>
</dbReference>
<keyword evidence="12" id="KW-1185">Reference proteome</keyword>
<evidence type="ECO:0000256" key="6">
    <source>
        <dbReference type="ARBA" id="ARBA00022822"/>
    </source>
</evidence>
<evidence type="ECO:0000256" key="3">
    <source>
        <dbReference type="ARBA" id="ARBA00012572"/>
    </source>
</evidence>
<evidence type="ECO:0000256" key="8">
    <source>
        <dbReference type="ARBA" id="ARBA00023235"/>
    </source>
</evidence>
<dbReference type="Gene3D" id="3.20.20.70">
    <property type="entry name" value="Aldolase class I"/>
    <property type="match status" value="1"/>
</dbReference>
<evidence type="ECO:0000313" key="11">
    <source>
        <dbReference type="EMBL" id="KHL25730.1"/>
    </source>
</evidence>
<dbReference type="InterPro" id="IPR013785">
    <property type="entry name" value="Aldolase_TIM"/>
</dbReference>
<evidence type="ECO:0000256" key="1">
    <source>
        <dbReference type="ARBA" id="ARBA00001164"/>
    </source>
</evidence>
<dbReference type="RefSeq" id="WP_039094355.1">
    <property type="nucleotide sequence ID" value="NZ_JTDN01000001.1"/>
</dbReference>
<comment type="similarity">
    <text evidence="9">Belongs to the TrpF family.</text>
</comment>
<evidence type="ECO:0000256" key="5">
    <source>
        <dbReference type="ARBA" id="ARBA00022605"/>
    </source>
</evidence>
<proteinExistence type="inferred from homology"/>
<dbReference type="SUPFAM" id="SSF51366">
    <property type="entry name" value="Ribulose-phoshate binding barrel"/>
    <property type="match status" value="1"/>
</dbReference>
<keyword evidence="8 9" id="KW-0413">Isomerase</keyword>
<dbReference type="AlphaFoldDB" id="A0A0B2C0R9"/>
<dbReference type="Pfam" id="PF00697">
    <property type="entry name" value="PRAI"/>
    <property type="match status" value="1"/>
</dbReference>
<dbReference type="PANTHER" id="PTHR42894">
    <property type="entry name" value="N-(5'-PHOSPHORIBOSYL)ANTHRANILATE ISOMERASE"/>
    <property type="match status" value="1"/>
</dbReference>
<keyword evidence="6 9" id="KW-0822">Tryptophan biosynthesis</keyword>
<dbReference type="GO" id="GO:0004640">
    <property type="term" value="F:phosphoribosylanthranilate isomerase activity"/>
    <property type="evidence" value="ECO:0007669"/>
    <property type="project" value="UniProtKB-UniRule"/>
</dbReference>
<organism evidence="11 12">
    <name type="scientific">Croceibacterium mercuriale</name>
    <dbReference type="NCBI Taxonomy" id="1572751"/>
    <lineage>
        <taxon>Bacteria</taxon>
        <taxon>Pseudomonadati</taxon>
        <taxon>Pseudomonadota</taxon>
        <taxon>Alphaproteobacteria</taxon>
        <taxon>Sphingomonadales</taxon>
        <taxon>Erythrobacteraceae</taxon>
        <taxon>Croceibacterium</taxon>
    </lineage>
</organism>